<accession>A0A7R9W0B2</accession>
<feature type="compositionally biased region" description="Gly residues" evidence="1">
    <location>
        <begin position="429"/>
        <end position="451"/>
    </location>
</feature>
<feature type="region of interest" description="Disordered" evidence="1">
    <location>
        <begin position="83"/>
        <end position="141"/>
    </location>
</feature>
<feature type="region of interest" description="Disordered" evidence="1">
    <location>
        <begin position="397"/>
        <end position="455"/>
    </location>
</feature>
<feature type="compositionally biased region" description="Low complexity" evidence="1">
    <location>
        <begin position="334"/>
        <end position="346"/>
    </location>
</feature>
<dbReference type="AlphaFoldDB" id="A0A7R9W0B2"/>
<evidence type="ECO:0008006" key="3">
    <source>
        <dbReference type="Google" id="ProtNLM"/>
    </source>
</evidence>
<feature type="region of interest" description="Disordered" evidence="1">
    <location>
        <begin position="18"/>
        <end position="45"/>
    </location>
</feature>
<sequence>MLQHQQLGRRQLEACVPRWRQAAGARSRGSRRSGRGSGGGGGGGAAHRQSLFNLAWAHAAADVRCEWMMDLVLRELLAGVRAGAPSDRHRDSRDAGDNTGNARSSGSDGNGAANARGSGGDGNGAGNRTDPAYRKSAAHSSGTHDLYAAPSSAIHDMYAAPAPDTIPRFHPLDATQAFHYLVFAADTQLLPEWARHDKGVAQVWRVCRAEWVLRADAAKSASTPTGERGIECARHAQGGEGGGSADNNAGGTDGAADARAGGTDSGAEALAGGGAGSGAGSGGTGGGGSGWGRQSLGGGGRTKAFAGGANAAAAAASDACSTISGGCAHEAAISSGNSSSNSSGNSERPPDCTPPVGDAPSDVWTRRGRLPGAAASATQRDVQRVCEVLASRDGCNDEQALAGSSPQQSAGRLGGGTDMSDGRDASGSGTSGSGGGGSGAASGGDGSGSVGGDSVAASAHGRTLRRGWLAGAVVDGECLTHDALFSIDVALRLPSAPRRPTDAASGGGGPARRGEVRLALEVDGPSHFSCAFGSSASAAADAAAARGVSVESAGLGGHGNPTSSSRQGSGGGSRNSSTDSVAFYDHVLDNLSASNSTSPLTPVGYIPNGATQLRDRCLAARGWTVASLPWWCWDALREDAHADVAKAACVEHVLAEAMRRV</sequence>
<feature type="region of interest" description="Disordered" evidence="1">
    <location>
        <begin position="552"/>
        <end position="577"/>
    </location>
</feature>
<organism evidence="2">
    <name type="scientific">Chlamydomonas euryale</name>
    <dbReference type="NCBI Taxonomy" id="1486919"/>
    <lineage>
        <taxon>Eukaryota</taxon>
        <taxon>Viridiplantae</taxon>
        <taxon>Chlorophyta</taxon>
        <taxon>core chlorophytes</taxon>
        <taxon>Chlorophyceae</taxon>
        <taxon>CS clade</taxon>
        <taxon>Chlamydomonadales</taxon>
        <taxon>Chlamydomonadaceae</taxon>
        <taxon>Chlamydomonas</taxon>
    </lineage>
</organism>
<dbReference type="EMBL" id="HBEC01044081">
    <property type="protein sequence ID" value="CAD8310141.1"/>
    <property type="molecule type" value="Transcribed_RNA"/>
</dbReference>
<evidence type="ECO:0000313" key="2">
    <source>
        <dbReference type="EMBL" id="CAD8310141.1"/>
    </source>
</evidence>
<proteinExistence type="predicted"/>
<feature type="compositionally biased region" description="Gly residues" evidence="1">
    <location>
        <begin position="35"/>
        <end position="45"/>
    </location>
</feature>
<evidence type="ECO:0000256" key="1">
    <source>
        <dbReference type="SAM" id="MobiDB-lite"/>
    </source>
</evidence>
<feature type="compositionally biased region" description="Gly residues" evidence="1">
    <location>
        <begin position="271"/>
        <end position="301"/>
    </location>
</feature>
<feature type="region of interest" description="Disordered" evidence="1">
    <location>
        <begin position="333"/>
        <end position="366"/>
    </location>
</feature>
<name>A0A7R9W0B2_9CHLO</name>
<reference evidence="2" key="1">
    <citation type="submission" date="2021-01" db="EMBL/GenBank/DDBJ databases">
        <authorList>
            <person name="Corre E."/>
            <person name="Pelletier E."/>
            <person name="Niang G."/>
            <person name="Scheremetjew M."/>
            <person name="Finn R."/>
            <person name="Kale V."/>
            <person name="Holt S."/>
            <person name="Cochrane G."/>
            <person name="Meng A."/>
            <person name="Brown T."/>
            <person name="Cohen L."/>
        </authorList>
    </citation>
    <scope>NUCLEOTIDE SEQUENCE</scope>
    <source>
        <strain evidence="2">CCMP219</strain>
    </source>
</reference>
<protein>
    <recommendedName>
        <fullName evidence="3">RAP domain-containing protein</fullName>
    </recommendedName>
</protein>
<feature type="compositionally biased region" description="Basic and acidic residues" evidence="1">
    <location>
        <begin position="86"/>
        <end position="96"/>
    </location>
</feature>
<gene>
    <name evidence="2" type="ORF">CEUR00632_LOCUS20542</name>
</gene>
<feature type="compositionally biased region" description="Low complexity" evidence="1">
    <location>
        <begin position="100"/>
        <end position="116"/>
    </location>
</feature>
<feature type="region of interest" description="Disordered" evidence="1">
    <location>
        <begin position="218"/>
        <end position="301"/>
    </location>
</feature>
<feature type="compositionally biased region" description="Low complexity" evidence="1">
    <location>
        <begin position="245"/>
        <end position="270"/>
    </location>
</feature>